<feature type="compositionally biased region" description="Pro residues" evidence="1">
    <location>
        <begin position="15"/>
        <end position="25"/>
    </location>
</feature>
<dbReference type="RefSeq" id="WP_386667121.1">
    <property type="nucleotide sequence ID" value="NZ_JBHLTG010000001.1"/>
</dbReference>
<evidence type="ECO:0000313" key="2">
    <source>
        <dbReference type="EMBL" id="MFC0677947.1"/>
    </source>
</evidence>
<dbReference type="Proteomes" id="UP001589896">
    <property type="component" value="Unassembled WGS sequence"/>
</dbReference>
<organism evidence="2 3">
    <name type="scientific">Lysobacter korlensis</name>
    <dbReference type="NCBI Taxonomy" id="553636"/>
    <lineage>
        <taxon>Bacteria</taxon>
        <taxon>Pseudomonadati</taxon>
        <taxon>Pseudomonadota</taxon>
        <taxon>Gammaproteobacteria</taxon>
        <taxon>Lysobacterales</taxon>
        <taxon>Lysobacteraceae</taxon>
        <taxon>Lysobacter</taxon>
    </lineage>
</organism>
<feature type="compositionally biased region" description="Basic and acidic residues" evidence="1">
    <location>
        <begin position="1"/>
        <end position="11"/>
    </location>
</feature>
<dbReference type="EMBL" id="JBHLTG010000001">
    <property type="protein sequence ID" value="MFC0677947.1"/>
    <property type="molecule type" value="Genomic_DNA"/>
</dbReference>
<evidence type="ECO:0000256" key="1">
    <source>
        <dbReference type="SAM" id="MobiDB-lite"/>
    </source>
</evidence>
<evidence type="ECO:0000313" key="3">
    <source>
        <dbReference type="Proteomes" id="UP001589896"/>
    </source>
</evidence>
<comment type="caution">
    <text evidence="2">The sequence shown here is derived from an EMBL/GenBank/DDBJ whole genome shotgun (WGS) entry which is preliminary data.</text>
</comment>
<protein>
    <submittedName>
        <fullName evidence="2">Uncharacterized protein</fullName>
    </submittedName>
</protein>
<accession>A0ABV6RLT2</accession>
<feature type="region of interest" description="Disordered" evidence="1">
    <location>
        <begin position="1"/>
        <end position="79"/>
    </location>
</feature>
<proteinExistence type="predicted"/>
<keyword evidence="3" id="KW-1185">Reference proteome</keyword>
<sequence>MLQPDLYEKAMPRPQSLPPGAPGPVEPGFADLPPFLSVAGPHEAIESDPQARLEASAQLPGALASERLPPGRVTRPGEH</sequence>
<gene>
    <name evidence="2" type="ORF">ACFFGH_08850</name>
</gene>
<name>A0ABV6RLT2_9GAMM</name>
<reference evidence="2 3" key="1">
    <citation type="submission" date="2024-09" db="EMBL/GenBank/DDBJ databases">
        <authorList>
            <person name="Sun Q."/>
            <person name="Mori K."/>
        </authorList>
    </citation>
    <scope>NUCLEOTIDE SEQUENCE [LARGE SCALE GENOMIC DNA]</scope>
    <source>
        <strain evidence="2 3">KCTC 23076</strain>
    </source>
</reference>